<evidence type="ECO:0000313" key="1">
    <source>
        <dbReference type="EMBL" id="KAJ1349147.1"/>
    </source>
</evidence>
<organism evidence="1 2">
    <name type="scientific">Parelaphostrongylus tenuis</name>
    <name type="common">Meningeal worm</name>
    <dbReference type="NCBI Taxonomy" id="148309"/>
    <lineage>
        <taxon>Eukaryota</taxon>
        <taxon>Metazoa</taxon>
        <taxon>Ecdysozoa</taxon>
        <taxon>Nematoda</taxon>
        <taxon>Chromadorea</taxon>
        <taxon>Rhabditida</taxon>
        <taxon>Rhabditina</taxon>
        <taxon>Rhabditomorpha</taxon>
        <taxon>Strongyloidea</taxon>
        <taxon>Metastrongylidae</taxon>
        <taxon>Parelaphostrongylus</taxon>
    </lineage>
</organism>
<evidence type="ECO:0000313" key="2">
    <source>
        <dbReference type="Proteomes" id="UP001196413"/>
    </source>
</evidence>
<protein>
    <submittedName>
        <fullName evidence="1">Uncharacterized protein</fullName>
    </submittedName>
</protein>
<keyword evidence="2" id="KW-1185">Reference proteome</keyword>
<proteinExistence type="predicted"/>
<accession>A0AAD5MHI8</accession>
<reference evidence="1" key="1">
    <citation type="submission" date="2021-06" db="EMBL/GenBank/DDBJ databases">
        <title>Parelaphostrongylus tenuis whole genome reference sequence.</title>
        <authorList>
            <person name="Garwood T.J."/>
            <person name="Larsen P.A."/>
            <person name="Fountain-Jones N.M."/>
            <person name="Garbe J.R."/>
            <person name="Macchietto M.G."/>
            <person name="Kania S.A."/>
            <person name="Gerhold R.W."/>
            <person name="Richards J.E."/>
            <person name="Wolf T.M."/>
        </authorList>
    </citation>
    <scope>NUCLEOTIDE SEQUENCE</scope>
    <source>
        <strain evidence="1">MNPRO001-30</strain>
        <tissue evidence="1">Meninges</tissue>
    </source>
</reference>
<gene>
    <name evidence="1" type="ORF">KIN20_004610</name>
</gene>
<dbReference type="Proteomes" id="UP001196413">
    <property type="component" value="Unassembled WGS sequence"/>
</dbReference>
<name>A0AAD5MHI8_PARTN</name>
<dbReference type="EMBL" id="JAHQIW010000615">
    <property type="protein sequence ID" value="KAJ1349147.1"/>
    <property type="molecule type" value="Genomic_DNA"/>
</dbReference>
<sequence length="101" mass="11430">MFRLSQHSLCSTMLNNKIFGCCRIHIYIYVYTYILLVSCEDSNHNGRNFHQCAEMVCVVMLVFDALDSILFNRVLFASDGGSCGQIVAYQTGSLLRMSSML</sequence>
<comment type="caution">
    <text evidence="1">The sequence shown here is derived from an EMBL/GenBank/DDBJ whole genome shotgun (WGS) entry which is preliminary data.</text>
</comment>
<dbReference type="AlphaFoldDB" id="A0AAD5MHI8"/>